<evidence type="ECO:0000313" key="9">
    <source>
        <dbReference type="Proteomes" id="UP000177905"/>
    </source>
</evidence>
<dbReference type="InterPro" id="IPR007016">
    <property type="entry name" value="O-antigen_ligase-rel_domated"/>
</dbReference>
<protein>
    <recommendedName>
        <fullName evidence="7">O-antigen ligase-related domain-containing protein</fullName>
    </recommendedName>
</protein>
<dbReference type="SUPFAM" id="SSF48452">
    <property type="entry name" value="TPR-like"/>
    <property type="match status" value="1"/>
</dbReference>
<dbReference type="InterPro" id="IPR051533">
    <property type="entry name" value="WaaL-like"/>
</dbReference>
<evidence type="ECO:0000256" key="2">
    <source>
        <dbReference type="ARBA" id="ARBA00022692"/>
    </source>
</evidence>
<feature type="transmembrane region" description="Helical" evidence="6">
    <location>
        <begin position="130"/>
        <end position="147"/>
    </location>
</feature>
<gene>
    <name evidence="8" type="ORF">A2290_04505</name>
</gene>
<feature type="transmembrane region" description="Helical" evidence="6">
    <location>
        <begin position="482"/>
        <end position="515"/>
    </location>
</feature>
<feature type="repeat" description="TPR" evidence="5">
    <location>
        <begin position="675"/>
        <end position="708"/>
    </location>
</feature>
<comment type="subcellular location">
    <subcellularLocation>
        <location evidence="1">Membrane</location>
        <topology evidence="1">Multi-pass membrane protein</topology>
    </subcellularLocation>
</comment>
<dbReference type="SMART" id="SM00028">
    <property type="entry name" value="TPR"/>
    <property type="match status" value="5"/>
</dbReference>
<dbReference type="Proteomes" id="UP000177905">
    <property type="component" value="Unassembled WGS sequence"/>
</dbReference>
<feature type="transmembrane region" description="Helical" evidence="6">
    <location>
        <begin position="104"/>
        <end position="121"/>
    </location>
</feature>
<dbReference type="PANTHER" id="PTHR37422">
    <property type="entry name" value="TEICHURONIC ACID BIOSYNTHESIS PROTEIN TUAE"/>
    <property type="match status" value="1"/>
</dbReference>
<dbReference type="Pfam" id="PF13181">
    <property type="entry name" value="TPR_8"/>
    <property type="match status" value="1"/>
</dbReference>
<feature type="transmembrane region" description="Helical" evidence="6">
    <location>
        <begin position="176"/>
        <end position="195"/>
    </location>
</feature>
<feature type="transmembrane region" description="Helical" evidence="6">
    <location>
        <begin position="226"/>
        <end position="245"/>
    </location>
</feature>
<evidence type="ECO:0000259" key="7">
    <source>
        <dbReference type="Pfam" id="PF04932"/>
    </source>
</evidence>
<feature type="domain" description="O-antigen ligase-related" evidence="7">
    <location>
        <begin position="287"/>
        <end position="459"/>
    </location>
</feature>
<dbReference type="GO" id="GO:0016020">
    <property type="term" value="C:membrane"/>
    <property type="evidence" value="ECO:0007669"/>
    <property type="project" value="UniProtKB-SubCell"/>
</dbReference>
<name>A0A1F4S7E5_UNCSA</name>
<keyword evidence="4 6" id="KW-0472">Membrane</keyword>
<evidence type="ECO:0000256" key="4">
    <source>
        <dbReference type="ARBA" id="ARBA00023136"/>
    </source>
</evidence>
<sequence length="785" mass="90451">MKIKYFDRAIEWLFFALMFLSPVIFDRRIGIVFSGTKSWTIRLFILIILTVWGIKLMAGGKHNFKRTILDWPVLSYLLCATTATITSVHVLISLFGFYGRYEGLITWYSYGLMFFIAVHYIRGFDKIKSFIALIIPASVAMSIYAIIQRQGIDPYVWGGVVTWQRVIATIGQPNFLAAYVCMSFFLMFYFVLTYNQPANGNFSSKVKNNSKKEIKKDDIYLIGDKLLPIVYYIAVPLLFIVMVYSQSGSNVFIWYLFFAAMTFAALRFAYTYNKLPDIVLKILVSISLVLNYVCLFYTQSRGGYLALIVGATILIIFVPRKRFFENWKILSVLFLVIFLITIITAVNPKYSPFGRFSEEIKLKDVISTQTQQEKTDSEKKVVISGAAGSRGETWKSAFGIIADRPFWGTGPEVLKMIFPRYETNLFRFKEAFHVKQDRCHNETFDVPSTKGLITFFVYLFILFLIYQFAFKKIKTVDADKKVFIVAVIAAITSYLIQNQFSFGVLAITSLFWVLWALLINVDSIPDKEDERDISWDSVPWLYVFILFVFICFLGYVFMLQFNADKYFKMGKNYMDYKRYQEALPWFEKSLKTFPIEGGTVTNKGIDALNASLTGKKEEVSMLHKEAQDTFEYGIKVDPYNADNFYIASRILFMDGNLKKSKEYAENALKVDPYYAEAYLVLAAISEKEKKIKEAQDYYKKAYFINPGLSEPKIKVALEKIEQGALDEAFNMFQELLISDPGNPQVHNGLGIIYKKKGNNIRAKEEFEQTLQLDPNNEYAKLMLGQ</sequence>
<reference evidence="8 9" key="1">
    <citation type="journal article" date="2016" name="Nat. Commun.">
        <title>Thousands of microbial genomes shed light on interconnected biogeochemical processes in an aquifer system.</title>
        <authorList>
            <person name="Anantharaman K."/>
            <person name="Brown C.T."/>
            <person name="Hug L.A."/>
            <person name="Sharon I."/>
            <person name="Castelle C.J."/>
            <person name="Probst A.J."/>
            <person name="Thomas B.C."/>
            <person name="Singh A."/>
            <person name="Wilkins M.J."/>
            <person name="Karaoz U."/>
            <person name="Brodie E.L."/>
            <person name="Williams K.H."/>
            <person name="Hubbard S.S."/>
            <person name="Banfield J.F."/>
        </authorList>
    </citation>
    <scope>NUCLEOTIDE SEQUENCE [LARGE SCALE GENOMIC DNA]</scope>
</reference>
<keyword evidence="3 6" id="KW-1133">Transmembrane helix</keyword>
<feature type="transmembrane region" description="Helical" evidence="6">
    <location>
        <begin position="251"/>
        <end position="271"/>
    </location>
</feature>
<evidence type="ECO:0000256" key="5">
    <source>
        <dbReference type="PROSITE-ProRule" id="PRU00339"/>
    </source>
</evidence>
<dbReference type="PANTHER" id="PTHR37422:SF13">
    <property type="entry name" value="LIPOPOLYSACCHARIDE BIOSYNTHESIS PROTEIN PA4999-RELATED"/>
    <property type="match status" value="1"/>
</dbReference>
<dbReference type="Gene3D" id="1.25.40.10">
    <property type="entry name" value="Tetratricopeptide repeat domain"/>
    <property type="match status" value="1"/>
</dbReference>
<dbReference type="InterPro" id="IPR019734">
    <property type="entry name" value="TPR_rpt"/>
</dbReference>
<evidence type="ECO:0000256" key="1">
    <source>
        <dbReference type="ARBA" id="ARBA00004141"/>
    </source>
</evidence>
<keyword evidence="5" id="KW-0802">TPR repeat</keyword>
<dbReference type="InterPro" id="IPR011990">
    <property type="entry name" value="TPR-like_helical_dom_sf"/>
</dbReference>
<feature type="transmembrane region" description="Helical" evidence="6">
    <location>
        <begin position="71"/>
        <end position="98"/>
    </location>
</feature>
<feature type="transmembrane region" description="Helical" evidence="6">
    <location>
        <begin position="39"/>
        <end position="59"/>
    </location>
</feature>
<dbReference type="AlphaFoldDB" id="A0A1F4S7E5"/>
<accession>A0A1F4S7E5</accession>
<comment type="caution">
    <text evidence="8">The sequence shown here is derived from an EMBL/GenBank/DDBJ whole genome shotgun (WGS) entry which is preliminary data.</text>
</comment>
<feature type="transmembrane region" description="Helical" evidence="6">
    <location>
        <begin position="327"/>
        <end position="346"/>
    </location>
</feature>
<evidence type="ECO:0000256" key="3">
    <source>
        <dbReference type="ARBA" id="ARBA00022989"/>
    </source>
</evidence>
<evidence type="ECO:0000256" key="6">
    <source>
        <dbReference type="SAM" id="Phobius"/>
    </source>
</evidence>
<feature type="transmembrane region" description="Helical" evidence="6">
    <location>
        <begin position="451"/>
        <end position="470"/>
    </location>
</feature>
<proteinExistence type="predicted"/>
<feature type="transmembrane region" description="Helical" evidence="6">
    <location>
        <begin position="304"/>
        <end position="320"/>
    </location>
</feature>
<feature type="transmembrane region" description="Helical" evidence="6">
    <location>
        <begin position="540"/>
        <end position="561"/>
    </location>
</feature>
<feature type="transmembrane region" description="Helical" evidence="6">
    <location>
        <begin position="278"/>
        <end position="298"/>
    </location>
</feature>
<dbReference type="Pfam" id="PF14559">
    <property type="entry name" value="TPR_19"/>
    <property type="match status" value="1"/>
</dbReference>
<dbReference type="EMBL" id="MEUA01000010">
    <property type="protein sequence ID" value="OGC16340.1"/>
    <property type="molecule type" value="Genomic_DNA"/>
</dbReference>
<keyword evidence="2 6" id="KW-0812">Transmembrane</keyword>
<feature type="repeat" description="TPR" evidence="5">
    <location>
        <begin position="743"/>
        <end position="776"/>
    </location>
</feature>
<evidence type="ECO:0000313" key="8">
    <source>
        <dbReference type="EMBL" id="OGC16340.1"/>
    </source>
</evidence>
<feature type="transmembrane region" description="Helical" evidence="6">
    <location>
        <begin position="12"/>
        <end position="33"/>
    </location>
</feature>
<dbReference type="Pfam" id="PF04932">
    <property type="entry name" value="Wzy_C"/>
    <property type="match status" value="1"/>
</dbReference>
<dbReference type="PROSITE" id="PS50005">
    <property type="entry name" value="TPR"/>
    <property type="match status" value="3"/>
</dbReference>
<feature type="repeat" description="TPR" evidence="5">
    <location>
        <begin position="563"/>
        <end position="596"/>
    </location>
</feature>
<organism evidence="8 9">
    <name type="scientific">candidate division WOR-1 bacterium RIFOXYB2_FULL_36_35</name>
    <dbReference type="NCBI Taxonomy" id="1802578"/>
    <lineage>
        <taxon>Bacteria</taxon>
        <taxon>Bacillati</taxon>
        <taxon>Saganbacteria</taxon>
    </lineage>
</organism>